<evidence type="ECO:0000256" key="9">
    <source>
        <dbReference type="ARBA" id="ARBA00023014"/>
    </source>
</evidence>
<dbReference type="PROSITE" id="PS51085">
    <property type="entry name" value="2FE2S_FER_2"/>
    <property type="match status" value="1"/>
</dbReference>
<dbReference type="PROSITE" id="PS51384">
    <property type="entry name" value="FAD_FR"/>
    <property type="match status" value="1"/>
</dbReference>
<dbReference type="InterPro" id="IPR012675">
    <property type="entry name" value="Beta-grasp_dom_sf"/>
</dbReference>
<keyword evidence="3" id="KW-0472">Membrane</keyword>
<dbReference type="SUPFAM" id="SSF54292">
    <property type="entry name" value="2Fe-2S ferredoxin-like"/>
    <property type="match status" value="1"/>
</dbReference>
<evidence type="ECO:0000256" key="8">
    <source>
        <dbReference type="ARBA" id="ARBA00023004"/>
    </source>
</evidence>
<evidence type="ECO:0000256" key="3">
    <source>
        <dbReference type="ARBA" id="ARBA00022692"/>
    </source>
</evidence>
<dbReference type="CDD" id="cd00207">
    <property type="entry name" value="fer2"/>
    <property type="match status" value="1"/>
</dbReference>
<gene>
    <name evidence="13" type="ORF">EGH82_21420</name>
</gene>
<dbReference type="SUPFAM" id="SSF52343">
    <property type="entry name" value="Ferredoxin reductase-like, C-terminal NADP-linked domain"/>
    <property type="match status" value="1"/>
</dbReference>
<dbReference type="Gene3D" id="2.40.30.10">
    <property type="entry name" value="Translation factors"/>
    <property type="match status" value="1"/>
</dbReference>
<accession>A0A3N3DTR6</accession>
<dbReference type="PANTHER" id="PTHR47354:SF6">
    <property type="entry name" value="NADH OXIDOREDUCTASE HCR"/>
    <property type="match status" value="1"/>
</dbReference>
<dbReference type="InterPro" id="IPR050415">
    <property type="entry name" value="MRET"/>
</dbReference>
<dbReference type="RefSeq" id="WP_123783613.1">
    <property type="nucleotide sequence ID" value="NZ_RKIK01000114.1"/>
</dbReference>
<keyword evidence="7" id="KW-0560">Oxidoreductase</keyword>
<proteinExistence type="inferred from homology"/>
<name>A0A3N3DTR6_9VIBR</name>
<evidence type="ECO:0000256" key="6">
    <source>
        <dbReference type="ARBA" id="ARBA00022827"/>
    </source>
</evidence>
<dbReference type="InterPro" id="IPR006058">
    <property type="entry name" value="2Fe2S_fd_BS"/>
</dbReference>
<keyword evidence="9" id="KW-0411">Iron-sulfur</keyword>
<evidence type="ECO:0000256" key="10">
    <source>
        <dbReference type="ARBA" id="ARBA00061434"/>
    </source>
</evidence>
<evidence type="ECO:0000256" key="4">
    <source>
        <dbReference type="ARBA" id="ARBA00022714"/>
    </source>
</evidence>
<evidence type="ECO:0000259" key="11">
    <source>
        <dbReference type="PROSITE" id="PS51085"/>
    </source>
</evidence>
<evidence type="ECO:0000313" key="13">
    <source>
        <dbReference type="EMBL" id="ROV57786.1"/>
    </source>
</evidence>
<dbReference type="EMBL" id="RKIK01000114">
    <property type="protein sequence ID" value="ROV57786.1"/>
    <property type="molecule type" value="Genomic_DNA"/>
</dbReference>
<keyword evidence="4" id="KW-0001">2Fe-2S</keyword>
<dbReference type="Pfam" id="PF00111">
    <property type="entry name" value="Fer2"/>
    <property type="match status" value="1"/>
</dbReference>
<dbReference type="Pfam" id="PF00970">
    <property type="entry name" value="FAD_binding_6"/>
    <property type="match status" value="1"/>
</dbReference>
<dbReference type="InterPro" id="IPR001041">
    <property type="entry name" value="2Fe-2S_ferredoxin-type"/>
</dbReference>
<sequence>MSANTLVANPPRYPATLRCIEKWFETDDCVSLLLAGADDNQFDFKPGQFVTLGVNIGDSTEYRAYSISSLPGQSWLQLTVKRVEGGKVSNYIVDQLAVGEHVECLAPAGEFNNIDCPPISVEGKRKALLISAGCGITPVFAMAQAWLAEENGGSETDITFLHIARNIEQTIYFNKLEALAANHANFNLQLLLKEAQESDYPQGRLSAEWLETLVADFKQRSVYLCGPNQFMLDTASYLEQLGYDMNHFHQESFTPTATESNQAQNAINEVDGNNDVNIELPSLGQSLQASRGTLLADALEQGGVPIIIACRSGICGSCKCKVKVGQVESSSHSPLTEEEIAQGYVLACSSTLNDDVTIEL</sequence>
<dbReference type="InterPro" id="IPR017927">
    <property type="entry name" value="FAD-bd_FR_type"/>
</dbReference>
<dbReference type="PROSITE" id="PS00197">
    <property type="entry name" value="2FE2S_FER_1"/>
    <property type="match status" value="1"/>
</dbReference>
<dbReference type="Pfam" id="PF00175">
    <property type="entry name" value="NAD_binding_1"/>
    <property type="match status" value="1"/>
</dbReference>
<feature type="domain" description="FAD-binding FR-type" evidence="12">
    <location>
        <begin position="10"/>
        <end position="114"/>
    </location>
</feature>
<dbReference type="PANTHER" id="PTHR47354">
    <property type="entry name" value="NADH OXIDOREDUCTASE HCR"/>
    <property type="match status" value="1"/>
</dbReference>
<feature type="domain" description="2Fe-2S ferredoxin-type" evidence="11">
    <location>
        <begin position="274"/>
        <end position="360"/>
    </location>
</feature>
<dbReference type="Gene3D" id="3.40.50.80">
    <property type="entry name" value="Nucleotide-binding domain of ferredoxin-NADP reductase (FNR) module"/>
    <property type="match status" value="1"/>
</dbReference>
<dbReference type="InterPro" id="IPR001433">
    <property type="entry name" value="OxRdtase_FAD/NAD-bd"/>
</dbReference>
<comment type="caution">
    <text evidence="13">The sequence shown here is derived from an EMBL/GenBank/DDBJ whole genome shotgun (WGS) entry which is preliminary data.</text>
</comment>
<evidence type="ECO:0000256" key="7">
    <source>
        <dbReference type="ARBA" id="ARBA00023002"/>
    </source>
</evidence>
<evidence type="ECO:0000256" key="5">
    <source>
        <dbReference type="ARBA" id="ARBA00022723"/>
    </source>
</evidence>
<organism evidence="13 14">
    <name type="scientific">Vibrio ponticus</name>
    <dbReference type="NCBI Taxonomy" id="265668"/>
    <lineage>
        <taxon>Bacteria</taxon>
        <taxon>Pseudomonadati</taxon>
        <taxon>Pseudomonadota</taxon>
        <taxon>Gammaproteobacteria</taxon>
        <taxon>Vibrionales</taxon>
        <taxon>Vibrionaceae</taxon>
        <taxon>Vibrio</taxon>
    </lineage>
</organism>
<dbReference type="GO" id="GO:0016491">
    <property type="term" value="F:oxidoreductase activity"/>
    <property type="evidence" value="ECO:0007669"/>
    <property type="project" value="UniProtKB-KW"/>
</dbReference>
<keyword evidence="6" id="KW-0274">FAD</keyword>
<dbReference type="InterPro" id="IPR039261">
    <property type="entry name" value="FNR_nucleotide-bd"/>
</dbReference>
<dbReference type="GO" id="GO:0051537">
    <property type="term" value="F:2 iron, 2 sulfur cluster binding"/>
    <property type="evidence" value="ECO:0007669"/>
    <property type="project" value="UniProtKB-KW"/>
</dbReference>
<evidence type="ECO:0000256" key="2">
    <source>
        <dbReference type="ARBA" id="ARBA00022630"/>
    </source>
</evidence>
<keyword evidence="8" id="KW-0408">Iron</keyword>
<evidence type="ECO:0000313" key="14">
    <source>
        <dbReference type="Proteomes" id="UP000278792"/>
    </source>
</evidence>
<dbReference type="PRINTS" id="PR00406">
    <property type="entry name" value="CYTB5RDTASE"/>
</dbReference>
<evidence type="ECO:0000259" key="12">
    <source>
        <dbReference type="PROSITE" id="PS51384"/>
    </source>
</evidence>
<reference evidence="13 14" key="1">
    <citation type="submission" date="2018-11" db="EMBL/GenBank/DDBJ databases">
        <title>Vibrio ponticus strain CAIM 1751 pathogenic for the snapper Lutjanus guttatus.</title>
        <authorList>
            <person name="Soto-Rodriguez S."/>
            <person name="Lozano-Olvera R."/>
            <person name="Gomez-Gil B."/>
        </authorList>
    </citation>
    <scope>NUCLEOTIDE SEQUENCE [LARGE SCALE GENOMIC DNA]</scope>
    <source>
        <strain evidence="13 14">CAIM 1751</strain>
    </source>
</reference>
<dbReference type="InterPro" id="IPR036010">
    <property type="entry name" value="2Fe-2S_ferredoxin-like_sf"/>
</dbReference>
<comment type="cofactor">
    <cofactor evidence="1">
        <name>FAD</name>
        <dbReference type="ChEBI" id="CHEBI:57692"/>
    </cofactor>
</comment>
<keyword evidence="3" id="KW-0812">Transmembrane</keyword>
<keyword evidence="5" id="KW-0479">Metal-binding</keyword>
<comment type="similarity">
    <text evidence="10">In the N-terminal section; belongs to the FAD-binding oxidoreductase type 6 family.</text>
</comment>
<evidence type="ECO:0000256" key="1">
    <source>
        <dbReference type="ARBA" id="ARBA00001974"/>
    </source>
</evidence>
<dbReference type="GO" id="GO:0046872">
    <property type="term" value="F:metal ion binding"/>
    <property type="evidence" value="ECO:0007669"/>
    <property type="project" value="UniProtKB-KW"/>
</dbReference>
<dbReference type="CDD" id="cd06215">
    <property type="entry name" value="FNR_iron_sulfur_binding_1"/>
    <property type="match status" value="1"/>
</dbReference>
<keyword evidence="2" id="KW-0285">Flavoprotein</keyword>
<dbReference type="AlphaFoldDB" id="A0A3N3DTR6"/>
<dbReference type="SUPFAM" id="SSF63380">
    <property type="entry name" value="Riboflavin synthase domain-like"/>
    <property type="match status" value="1"/>
</dbReference>
<dbReference type="InterPro" id="IPR017938">
    <property type="entry name" value="Riboflavin_synthase-like_b-brl"/>
</dbReference>
<protein>
    <submittedName>
        <fullName evidence="13">Hybrid-cluster NAD(P)-dependent oxidoreductase</fullName>
    </submittedName>
</protein>
<dbReference type="Proteomes" id="UP000278792">
    <property type="component" value="Unassembled WGS sequence"/>
</dbReference>
<dbReference type="InterPro" id="IPR008333">
    <property type="entry name" value="Cbr1-like_FAD-bd_dom"/>
</dbReference>
<dbReference type="Gene3D" id="3.10.20.30">
    <property type="match status" value="1"/>
</dbReference>